<dbReference type="EMBL" id="CADEHS020000164">
    <property type="protein sequence ID" value="CAG9950320.1"/>
    <property type="molecule type" value="Genomic_DNA"/>
</dbReference>
<proteinExistence type="predicted"/>
<gene>
    <name evidence="1" type="ORF">CRV2_00018761</name>
</gene>
<evidence type="ECO:0000313" key="1">
    <source>
        <dbReference type="EMBL" id="CAG9950320.1"/>
    </source>
</evidence>
<name>A0ACA9UAE7_BIOOC</name>
<dbReference type="Proteomes" id="UP000836387">
    <property type="component" value="Unassembled WGS sequence"/>
</dbReference>
<sequence>MSDSDAYFKALFWGVAAPLFVTYIWAVRRLLRKHIQSSFPSLLLDDAKKKNHPDATSISTRKGQYNKMALHSREPSPENEKTLVATIIGLPESPQPSHAFRDRFPDDNSENTTANEESESEDAAQPLEDDETKDPLPQNRRLMKDLVSKAQKIPEPAFDTNTVKTYGSAIQPLCRALEDYRSRLPSAAPSDNEARHPKMVLKHFSQLLITDSAITGTALDSSYQSILAFFEGPPSSPYAGGVFSVLITPPADYPFHAPKCQFLTKMYHPNIDSDGNICLDILGKEWSPWFHFGGVVLGILSILTDPGLEDPLVPEIAVTYLTDRKHYNEDAELYTRKYATLENALSLLPELASPDSAVGKESGQVDDLAEKLGTASLGA</sequence>
<accession>A0ACA9UAE7</accession>
<comment type="caution">
    <text evidence="1">The sequence shown here is derived from an EMBL/GenBank/DDBJ whole genome shotgun (WGS) entry which is preliminary data.</text>
</comment>
<reference evidence="1" key="1">
    <citation type="submission" date="2020-04" db="EMBL/GenBank/DDBJ databases">
        <authorList>
            <person name="Broberg M."/>
        </authorList>
    </citation>
    <scope>NUCLEOTIDE SEQUENCE</scope>
</reference>
<organism evidence="1 2">
    <name type="scientific">Clonostachys rosea f. rosea IK726</name>
    <dbReference type="NCBI Taxonomy" id="1349383"/>
    <lineage>
        <taxon>Eukaryota</taxon>
        <taxon>Fungi</taxon>
        <taxon>Dikarya</taxon>
        <taxon>Ascomycota</taxon>
        <taxon>Pezizomycotina</taxon>
        <taxon>Sordariomycetes</taxon>
        <taxon>Hypocreomycetidae</taxon>
        <taxon>Hypocreales</taxon>
        <taxon>Bionectriaceae</taxon>
        <taxon>Clonostachys</taxon>
    </lineage>
</organism>
<keyword evidence="2" id="KW-1185">Reference proteome</keyword>
<protein>
    <submittedName>
        <fullName evidence="1">Uncharacterized protein</fullName>
    </submittedName>
</protein>
<evidence type="ECO:0000313" key="2">
    <source>
        <dbReference type="Proteomes" id="UP000836387"/>
    </source>
</evidence>
<reference evidence="1" key="2">
    <citation type="submission" date="2021-10" db="EMBL/GenBank/DDBJ databases">
        <authorList>
            <person name="Piombo E."/>
        </authorList>
    </citation>
    <scope>NUCLEOTIDE SEQUENCE</scope>
</reference>